<keyword evidence="2" id="KW-0472">Membrane</keyword>
<feature type="compositionally biased region" description="Low complexity" evidence="1">
    <location>
        <begin position="199"/>
        <end position="218"/>
    </location>
</feature>
<feature type="transmembrane region" description="Helical" evidence="2">
    <location>
        <begin position="20"/>
        <end position="42"/>
    </location>
</feature>
<evidence type="ECO:0000313" key="3">
    <source>
        <dbReference type="EMBL" id="MFB9520095.1"/>
    </source>
</evidence>
<dbReference type="RefSeq" id="WP_380836798.1">
    <property type="nucleotide sequence ID" value="NZ_JBHMCR010000004.1"/>
</dbReference>
<gene>
    <name evidence="3" type="ORF">ACFFTU_09075</name>
</gene>
<evidence type="ECO:0000313" key="4">
    <source>
        <dbReference type="Proteomes" id="UP001589718"/>
    </source>
</evidence>
<evidence type="ECO:0008006" key="5">
    <source>
        <dbReference type="Google" id="ProtNLM"/>
    </source>
</evidence>
<dbReference type="Proteomes" id="UP001589718">
    <property type="component" value="Unassembled WGS sequence"/>
</dbReference>
<proteinExistence type="predicted"/>
<sequence length="262" mass="27753">MHGPGLTPPRSQPTPAGLITLRVVFTVLALGSCGLLSWAAPLRIAVLRKRTSDWLLFAGQLVVVITTVIVMGAFGAPPSDDPDVPTQSNGVDYVCLAILIAVSIASATHFLIADVQHFRQPPAPAYGWGTPPPAGPGHPAGPYGYPQQQPTAGPAYGYPPVREQPVHQQPPAHQQPLVHQRPPVHQQPPVPQSQPQPYQPSGQSQPQPYQPSGQPQPRINQVRAELDELSELLRKDPRDGQGGPGGRSGTGGQDGQGGGRRP</sequence>
<feature type="compositionally biased region" description="Gly residues" evidence="1">
    <location>
        <begin position="240"/>
        <end position="262"/>
    </location>
</feature>
<feature type="transmembrane region" description="Helical" evidence="2">
    <location>
        <begin position="91"/>
        <end position="112"/>
    </location>
</feature>
<keyword evidence="2" id="KW-0812">Transmembrane</keyword>
<evidence type="ECO:0000256" key="1">
    <source>
        <dbReference type="SAM" id="MobiDB-lite"/>
    </source>
</evidence>
<reference evidence="3 4" key="1">
    <citation type="submission" date="2024-09" db="EMBL/GenBank/DDBJ databases">
        <authorList>
            <person name="Sun Q."/>
            <person name="Mori K."/>
        </authorList>
    </citation>
    <scope>NUCLEOTIDE SEQUENCE [LARGE SCALE GENOMIC DNA]</scope>
    <source>
        <strain evidence="3 4">JCM 4362</strain>
    </source>
</reference>
<organism evidence="3 4">
    <name type="scientific">Streptomyces cremeus</name>
    <dbReference type="NCBI Taxonomy" id="66881"/>
    <lineage>
        <taxon>Bacteria</taxon>
        <taxon>Bacillati</taxon>
        <taxon>Actinomycetota</taxon>
        <taxon>Actinomycetes</taxon>
        <taxon>Kitasatosporales</taxon>
        <taxon>Streptomycetaceae</taxon>
        <taxon>Streptomyces</taxon>
    </lineage>
</organism>
<feature type="compositionally biased region" description="Pro residues" evidence="1">
    <location>
        <begin position="185"/>
        <end position="198"/>
    </location>
</feature>
<dbReference type="EMBL" id="JBHMCR010000004">
    <property type="protein sequence ID" value="MFB9520095.1"/>
    <property type="molecule type" value="Genomic_DNA"/>
</dbReference>
<feature type="compositionally biased region" description="Low complexity" evidence="1">
    <location>
        <begin position="166"/>
        <end position="184"/>
    </location>
</feature>
<comment type="caution">
    <text evidence="3">The sequence shown here is derived from an EMBL/GenBank/DDBJ whole genome shotgun (WGS) entry which is preliminary data.</text>
</comment>
<evidence type="ECO:0000256" key="2">
    <source>
        <dbReference type="SAM" id="Phobius"/>
    </source>
</evidence>
<keyword evidence="4" id="KW-1185">Reference proteome</keyword>
<accession>A0ABV5PA73</accession>
<name>A0ABV5PA73_STRCM</name>
<feature type="region of interest" description="Disordered" evidence="1">
    <location>
        <begin position="124"/>
        <end position="262"/>
    </location>
</feature>
<keyword evidence="2" id="KW-1133">Transmembrane helix</keyword>
<protein>
    <recommendedName>
        <fullName evidence="5">Integral membrane protein</fullName>
    </recommendedName>
</protein>
<feature type="transmembrane region" description="Helical" evidence="2">
    <location>
        <begin position="54"/>
        <end position="76"/>
    </location>
</feature>
<feature type="compositionally biased region" description="Low complexity" evidence="1">
    <location>
        <begin position="140"/>
        <end position="156"/>
    </location>
</feature>